<organism evidence="11 12">
    <name type="scientific">Gnathostoma spinigerum</name>
    <dbReference type="NCBI Taxonomy" id="75299"/>
    <lineage>
        <taxon>Eukaryota</taxon>
        <taxon>Metazoa</taxon>
        <taxon>Ecdysozoa</taxon>
        <taxon>Nematoda</taxon>
        <taxon>Chromadorea</taxon>
        <taxon>Rhabditida</taxon>
        <taxon>Spirurina</taxon>
        <taxon>Gnathostomatomorpha</taxon>
        <taxon>Gnathostomatoidea</taxon>
        <taxon>Gnathostomatidae</taxon>
        <taxon>Gnathostoma</taxon>
    </lineage>
</organism>
<keyword evidence="4" id="KW-0597">Phosphoprotein</keyword>
<comment type="catalytic activity">
    <reaction evidence="10">
        <text>L-seryl-[protein] + ATP = O-phospho-L-seryl-[protein] + ADP + H(+)</text>
        <dbReference type="Rhea" id="RHEA:17989"/>
        <dbReference type="Rhea" id="RHEA-COMP:9863"/>
        <dbReference type="Rhea" id="RHEA-COMP:11604"/>
        <dbReference type="ChEBI" id="CHEBI:15378"/>
        <dbReference type="ChEBI" id="CHEBI:29999"/>
        <dbReference type="ChEBI" id="CHEBI:30616"/>
        <dbReference type="ChEBI" id="CHEBI:83421"/>
        <dbReference type="ChEBI" id="CHEBI:456216"/>
        <dbReference type="EC" id="2.7.11.1"/>
    </reaction>
</comment>
<dbReference type="GO" id="GO:0004674">
    <property type="term" value="F:protein serine/threonine kinase activity"/>
    <property type="evidence" value="ECO:0007669"/>
    <property type="project" value="UniProtKB-KW"/>
</dbReference>
<comment type="similarity">
    <text evidence="1">Belongs to the protein kinase superfamily. CAMK Ser/Thr protein kinase family.</text>
</comment>
<evidence type="ECO:0000256" key="4">
    <source>
        <dbReference type="ARBA" id="ARBA00022553"/>
    </source>
</evidence>
<evidence type="ECO:0000256" key="6">
    <source>
        <dbReference type="ARBA" id="ARBA00022741"/>
    </source>
</evidence>
<name>A0ABD6EEL8_9BILA</name>
<keyword evidence="7" id="KW-0418">Kinase</keyword>
<evidence type="ECO:0000313" key="11">
    <source>
        <dbReference type="EMBL" id="MFH4974775.1"/>
    </source>
</evidence>
<protein>
    <recommendedName>
        <fullName evidence="2">non-specific serine/threonine protein kinase</fullName>
        <ecNumber evidence="2">2.7.11.1</ecNumber>
    </recommendedName>
</protein>
<accession>A0ABD6EEL8</accession>
<sequence length="78" mass="9171">MVFPCLVWRYTFIESQFIFCSVASLSGGIHRHTSPFLDEMEKTLATMRVGNEDIHIKNLCESNNRLLLKRRNRLENNK</sequence>
<keyword evidence="8" id="KW-0067">ATP-binding</keyword>
<gene>
    <name evidence="11" type="ORF">AB6A40_001484</name>
</gene>
<keyword evidence="6" id="KW-0547">Nucleotide-binding</keyword>
<dbReference type="InterPro" id="IPR027442">
    <property type="entry name" value="MAPKAPK_C"/>
</dbReference>
<proteinExistence type="inferred from homology"/>
<evidence type="ECO:0000256" key="3">
    <source>
        <dbReference type="ARBA" id="ARBA00022527"/>
    </source>
</evidence>
<keyword evidence="12" id="KW-1185">Reference proteome</keyword>
<evidence type="ECO:0000256" key="8">
    <source>
        <dbReference type="ARBA" id="ARBA00022840"/>
    </source>
</evidence>
<evidence type="ECO:0000256" key="7">
    <source>
        <dbReference type="ARBA" id="ARBA00022777"/>
    </source>
</evidence>
<evidence type="ECO:0000313" key="12">
    <source>
        <dbReference type="Proteomes" id="UP001608902"/>
    </source>
</evidence>
<evidence type="ECO:0000256" key="1">
    <source>
        <dbReference type="ARBA" id="ARBA00006692"/>
    </source>
</evidence>
<dbReference type="EMBL" id="JBGFUD010000558">
    <property type="protein sequence ID" value="MFH4974775.1"/>
    <property type="molecule type" value="Genomic_DNA"/>
</dbReference>
<keyword evidence="5" id="KW-0808">Transferase</keyword>
<evidence type="ECO:0000256" key="5">
    <source>
        <dbReference type="ARBA" id="ARBA00022679"/>
    </source>
</evidence>
<evidence type="ECO:0000256" key="2">
    <source>
        <dbReference type="ARBA" id="ARBA00012513"/>
    </source>
</evidence>
<dbReference type="EC" id="2.7.11.1" evidence="2"/>
<keyword evidence="3" id="KW-0723">Serine/threonine-protein kinase</keyword>
<comment type="caution">
    <text evidence="11">The sequence shown here is derived from an EMBL/GenBank/DDBJ whole genome shotgun (WGS) entry which is preliminary data.</text>
</comment>
<dbReference type="Proteomes" id="UP001608902">
    <property type="component" value="Unassembled WGS sequence"/>
</dbReference>
<dbReference type="Gene3D" id="4.10.1170.10">
    <property type="entry name" value="MAP kinase activated protein kinase 2"/>
    <property type="match status" value="1"/>
</dbReference>
<evidence type="ECO:0000256" key="10">
    <source>
        <dbReference type="ARBA" id="ARBA00048679"/>
    </source>
</evidence>
<evidence type="ECO:0000256" key="9">
    <source>
        <dbReference type="ARBA" id="ARBA00047899"/>
    </source>
</evidence>
<reference evidence="11 12" key="1">
    <citation type="submission" date="2024-08" db="EMBL/GenBank/DDBJ databases">
        <title>Gnathostoma spinigerum genome.</title>
        <authorList>
            <person name="Gonzalez-Bertolin B."/>
            <person name="Monzon S."/>
            <person name="Zaballos A."/>
            <person name="Jimenez P."/>
            <person name="Dekumyoy P."/>
            <person name="Varona S."/>
            <person name="Cuesta I."/>
            <person name="Sumanam S."/>
            <person name="Adisakwattana P."/>
            <person name="Gasser R.B."/>
            <person name="Hernandez-Gonzalez A."/>
            <person name="Young N.D."/>
            <person name="Perteguer M.J."/>
        </authorList>
    </citation>
    <scope>NUCLEOTIDE SEQUENCE [LARGE SCALE GENOMIC DNA]</scope>
    <source>
        <strain evidence="11">AL3</strain>
        <tissue evidence="11">Liver</tissue>
    </source>
</reference>
<comment type="catalytic activity">
    <reaction evidence="9">
        <text>L-threonyl-[protein] + ATP = O-phospho-L-threonyl-[protein] + ADP + H(+)</text>
        <dbReference type="Rhea" id="RHEA:46608"/>
        <dbReference type="Rhea" id="RHEA-COMP:11060"/>
        <dbReference type="Rhea" id="RHEA-COMP:11605"/>
        <dbReference type="ChEBI" id="CHEBI:15378"/>
        <dbReference type="ChEBI" id="CHEBI:30013"/>
        <dbReference type="ChEBI" id="CHEBI:30616"/>
        <dbReference type="ChEBI" id="CHEBI:61977"/>
        <dbReference type="ChEBI" id="CHEBI:456216"/>
        <dbReference type="EC" id="2.7.11.1"/>
    </reaction>
</comment>
<dbReference type="GO" id="GO:0005524">
    <property type="term" value="F:ATP binding"/>
    <property type="evidence" value="ECO:0007669"/>
    <property type="project" value="UniProtKB-KW"/>
</dbReference>
<dbReference type="AlphaFoldDB" id="A0ABD6EEL8"/>